<evidence type="ECO:0000256" key="2">
    <source>
        <dbReference type="SAM" id="SignalP"/>
    </source>
</evidence>
<organism evidence="3 4">
    <name type="scientific">Fusarium torreyae</name>
    <dbReference type="NCBI Taxonomy" id="1237075"/>
    <lineage>
        <taxon>Eukaryota</taxon>
        <taxon>Fungi</taxon>
        <taxon>Dikarya</taxon>
        <taxon>Ascomycota</taxon>
        <taxon>Pezizomycotina</taxon>
        <taxon>Sordariomycetes</taxon>
        <taxon>Hypocreomycetidae</taxon>
        <taxon>Hypocreales</taxon>
        <taxon>Nectriaceae</taxon>
        <taxon>Fusarium</taxon>
    </lineage>
</organism>
<protein>
    <recommendedName>
        <fullName evidence="5">Siderophore biosynthesis</fullName>
    </recommendedName>
</protein>
<feature type="signal peptide" evidence="2">
    <location>
        <begin position="1"/>
        <end position="21"/>
    </location>
</feature>
<feature type="region of interest" description="Disordered" evidence="1">
    <location>
        <begin position="96"/>
        <end position="197"/>
    </location>
</feature>
<name>A0A9W8SE81_9HYPO</name>
<comment type="caution">
    <text evidence="3">The sequence shown here is derived from an EMBL/GenBank/DDBJ whole genome shotgun (WGS) entry which is preliminary data.</text>
</comment>
<gene>
    <name evidence="3" type="ORF">NW762_001515</name>
</gene>
<evidence type="ECO:0000313" key="3">
    <source>
        <dbReference type="EMBL" id="KAJ4269846.1"/>
    </source>
</evidence>
<reference evidence="3" key="1">
    <citation type="submission" date="2022-09" db="EMBL/GenBank/DDBJ databases">
        <title>Fusarium specimens isolated from Avocado Roots.</title>
        <authorList>
            <person name="Stajich J."/>
            <person name="Roper C."/>
            <person name="Heimlech-Rivalta G."/>
        </authorList>
    </citation>
    <scope>NUCLEOTIDE SEQUENCE</scope>
    <source>
        <strain evidence="3">CF00136</strain>
    </source>
</reference>
<feature type="chain" id="PRO_5040956906" description="Siderophore biosynthesis" evidence="2">
    <location>
        <begin position="22"/>
        <end position="221"/>
    </location>
</feature>
<dbReference type="OrthoDB" id="3942074at2759"/>
<evidence type="ECO:0000256" key="1">
    <source>
        <dbReference type="SAM" id="MobiDB-lite"/>
    </source>
</evidence>
<dbReference type="Proteomes" id="UP001152049">
    <property type="component" value="Unassembled WGS sequence"/>
</dbReference>
<dbReference type="EMBL" id="JAOQAZ010000002">
    <property type="protein sequence ID" value="KAJ4269846.1"/>
    <property type="molecule type" value="Genomic_DNA"/>
</dbReference>
<evidence type="ECO:0008006" key="5">
    <source>
        <dbReference type="Google" id="ProtNLM"/>
    </source>
</evidence>
<sequence length="221" mass="22910">MLRPTLLSALPLLMLAEQALGFGCSTHSFTTCEDKIVHWFDPDDGMICDPLDCGGGRAPPKTDVPGCAGYTGTKTRGGVSYLSCWKPSTTLVVASAKETTEAETTEDAKTTADAESTTDNEPTTALETIELEPTSTEWTIETRTTTKGVDEGEQKTSSATETDSASSIGPTTPAPVVPTQTQSESAEEGASTPTAEPNAARALEGSLIAVAGIAIGAFIFA</sequence>
<dbReference type="AlphaFoldDB" id="A0A9W8SE81"/>
<accession>A0A9W8SE81</accession>
<evidence type="ECO:0000313" key="4">
    <source>
        <dbReference type="Proteomes" id="UP001152049"/>
    </source>
</evidence>
<feature type="compositionally biased region" description="Low complexity" evidence="1">
    <location>
        <begin position="156"/>
        <end position="171"/>
    </location>
</feature>
<proteinExistence type="predicted"/>
<feature type="compositionally biased region" description="Low complexity" evidence="1">
    <location>
        <begin position="134"/>
        <end position="146"/>
    </location>
</feature>
<keyword evidence="2" id="KW-0732">Signal</keyword>
<keyword evidence="4" id="KW-1185">Reference proteome</keyword>